<evidence type="ECO:0008006" key="3">
    <source>
        <dbReference type="Google" id="ProtNLM"/>
    </source>
</evidence>
<dbReference type="Gene3D" id="3.30.420.10">
    <property type="entry name" value="Ribonuclease H-like superfamily/Ribonuclease H"/>
    <property type="match status" value="1"/>
</dbReference>
<dbReference type="HOGENOM" id="CLU_120120_0_0_1"/>
<reference evidence="1 2" key="2">
    <citation type="submission" date="2014-03" db="EMBL/GenBank/DDBJ databases">
        <title>The Genome Sequence of Anncaliia algerae insect isolate PRA339.</title>
        <authorList>
            <consortium name="The Broad Institute Genome Sequencing Platform"/>
            <consortium name="The Broad Institute Genome Sequencing Center for Infectious Disease"/>
            <person name="Cuomo C."/>
            <person name="Becnel J."/>
            <person name="Sanscrainte N."/>
            <person name="Walker B."/>
            <person name="Young S.K."/>
            <person name="Zeng Q."/>
            <person name="Gargeya S."/>
            <person name="Fitzgerald M."/>
            <person name="Haas B."/>
            <person name="Abouelleil A."/>
            <person name="Alvarado L."/>
            <person name="Arachchi H.M."/>
            <person name="Berlin A.M."/>
            <person name="Chapman S.B."/>
            <person name="Dewar J."/>
            <person name="Goldberg J."/>
            <person name="Griggs A."/>
            <person name="Gujja S."/>
            <person name="Hansen M."/>
            <person name="Howarth C."/>
            <person name="Imamovic A."/>
            <person name="Larimer J."/>
            <person name="McCowan C."/>
            <person name="Murphy C."/>
            <person name="Neiman D."/>
            <person name="Pearson M."/>
            <person name="Priest M."/>
            <person name="Roberts A."/>
            <person name="Saif S."/>
            <person name="Shea T."/>
            <person name="Sisk P."/>
            <person name="Sykes S."/>
            <person name="Wortman J."/>
            <person name="Nusbaum C."/>
            <person name="Birren B."/>
        </authorList>
    </citation>
    <scope>NUCLEOTIDE SEQUENCE [LARGE SCALE GENOMIC DNA]</scope>
    <source>
        <strain evidence="1 2">PRA339</strain>
    </source>
</reference>
<dbReference type="GO" id="GO:0003676">
    <property type="term" value="F:nucleic acid binding"/>
    <property type="evidence" value="ECO:0007669"/>
    <property type="project" value="InterPro"/>
</dbReference>
<dbReference type="EMBL" id="KK365137">
    <property type="protein sequence ID" value="KCZ81737.1"/>
    <property type="molecule type" value="Genomic_DNA"/>
</dbReference>
<organism evidence="1 2">
    <name type="scientific">Anncaliia algerae PRA339</name>
    <dbReference type="NCBI Taxonomy" id="1288291"/>
    <lineage>
        <taxon>Eukaryota</taxon>
        <taxon>Fungi</taxon>
        <taxon>Fungi incertae sedis</taxon>
        <taxon>Microsporidia</taxon>
        <taxon>Tubulinosematoidea</taxon>
        <taxon>Tubulinosematidae</taxon>
        <taxon>Anncaliia</taxon>
    </lineage>
</organism>
<gene>
    <name evidence="1" type="ORF">H312_00776</name>
</gene>
<dbReference type="Proteomes" id="UP000030655">
    <property type="component" value="Unassembled WGS sequence"/>
</dbReference>
<dbReference type="PANTHER" id="PTHR48475">
    <property type="entry name" value="RIBONUCLEASE H"/>
    <property type="match status" value="1"/>
</dbReference>
<name>A0A059F3Q3_9MICR</name>
<dbReference type="AlphaFoldDB" id="A0A059F3Q3"/>
<reference evidence="2" key="1">
    <citation type="submission" date="2013-02" db="EMBL/GenBank/DDBJ databases">
        <authorList>
            <consortium name="The Broad Institute Genome Sequencing Platform"/>
            <person name="Cuomo C."/>
            <person name="Becnel J."/>
            <person name="Sanscrainte N."/>
            <person name="Walker B."/>
            <person name="Young S.K."/>
            <person name="Zeng Q."/>
            <person name="Gargeya S."/>
            <person name="Fitzgerald M."/>
            <person name="Haas B."/>
            <person name="Abouelleil A."/>
            <person name="Alvarado L."/>
            <person name="Arachchi H.M."/>
            <person name="Berlin A.M."/>
            <person name="Chapman S.B."/>
            <person name="Dewar J."/>
            <person name="Goldberg J."/>
            <person name="Griggs A."/>
            <person name="Gujja S."/>
            <person name="Hansen M."/>
            <person name="Howarth C."/>
            <person name="Imamovic A."/>
            <person name="Larimer J."/>
            <person name="McCowan C."/>
            <person name="Murphy C."/>
            <person name="Neiman D."/>
            <person name="Pearson M."/>
            <person name="Priest M."/>
            <person name="Roberts A."/>
            <person name="Saif S."/>
            <person name="Shea T."/>
            <person name="Sisk P."/>
            <person name="Sykes S."/>
            <person name="Wortman J."/>
            <person name="Nusbaum C."/>
            <person name="Birren B."/>
        </authorList>
    </citation>
    <scope>NUCLEOTIDE SEQUENCE [LARGE SCALE GENOMIC DNA]</scope>
    <source>
        <strain evidence="2">PRA339</strain>
    </source>
</reference>
<keyword evidence="2" id="KW-1185">Reference proteome</keyword>
<protein>
    <recommendedName>
        <fullName evidence="3">Integrase zinc-binding domain-containing protein</fullName>
    </recommendedName>
</protein>
<evidence type="ECO:0000313" key="1">
    <source>
        <dbReference type="EMBL" id="KCZ81737.1"/>
    </source>
</evidence>
<dbReference type="STRING" id="1288291.A0A059F3Q3"/>
<dbReference type="OrthoDB" id="2194574at2759"/>
<feature type="non-terminal residue" evidence="1">
    <location>
        <position position="168"/>
    </location>
</feature>
<sequence>MNQSLLLKLAKIKFLSNKQWDELLDTALWCVRISPIKRIGLSPFQLLFGRNPNSIEIKENCEYANSNKLIKDFNEHLRIIDNMQKTSFIKTNKDKNAKKEFKKTERNFKENDLVLKRNFARTNKGSKKLNPKWEGPYQIISDKGKGVYEIKCVNGLIQKMNGRNLKRY</sequence>
<dbReference type="InterPro" id="IPR036397">
    <property type="entry name" value="RNaseH_sf"/>
</dbReference>
<evidence type="ECO:0000313" key="2">
    <source>
        <dbReference type="Proteomes" id="UP000030655"/>
    </source>
</evidence>
<accession>A0A059F3Q3</accession>
<dbReference type="PANTHER" id="PTHR48475:SF1">
    <property type="entry name" value="RNASE H TYPE-1 DOMAIN-CONTAINING PROTEIN"/>
    <property type="match status" value="1"/>
</dbReference>
<dbReference type="VEuPathDB" id="MicrosporidiaDB:H312_00776"/>
<proteinExistence type="predicted"/>